<dbReference type="Proteomes" id="UP000603434">
    <property type="component" value="Unassembled WGS sequence"/>
</dbReference>
<accession>A0A8J6THI7</accession>
<comment type="caution">
    <text evidence="1">The sequence shown here is derived from an EMBL/GenBank/DDBJ whole genome shotgun (WGS) entry which is preliminary data.</text>
</comment>
<evidence type="ECO:0000313" key="1">
    <source>
        <dbReference type="EMBL" id="MBC8361895.1"/>
    </source>
</evidence>
<proteinExistence type="predicted"/>
<evidence type="ECO:0000313" key="2">
    <source>
        <dbReference type="Proteomes" id="UP000603434"/>
    </source>
</evidence>
<name>A0A8J6THI7_9BACT</name>
<dbReference type="AlphaFoldDB" id="A0A8J6THI7"/>
<dbReference type="EMBL" id="JACNJH010000158">
    <property type="protein sequence ID" value="MBC8361895.1"/>
    <property type="molecule type" value="Genomic_DNA"/>
</dbReference>
<evidence type="ECO:0008006" key="3">
    <source>
        <dbReference type="Google" id="ProtNLM"/>
    </source>
</evidence>
<reference evidence="1 2" key="1">
    <citation type="submission" date="2020-08" db="EMBL/GenBank/DDBJ databases">
        <title>Bridging the membrane lipid divide: bacteria of the FCB group superphylum have the potential to synthesize archaeal ether lipids.</title>
        <authorList>
            <person name="Villanueva L."/>
            <person name="Von Meijenfeldt F.A.B."/>
            <person name="Westbye A.B."/>
            <person name="Yadav S."/>
            <person name="Hopmans E.C."/>
            <person name="Dutilh B.E."/>
            <person name="Sinninghe Damste J.S."/>
        </authorList>
    </citation>
    <scope>NUCLEOTIDE SEQUENCE [LARGE SCALE GENOMIC DNA]</scope>
    <source>
        <strain evidence="1">NIOZ-UU30</strain>
    </source>
</reference>
<protein>
    <recommendedName>
        <fullName evidence="3">YkgJ family cysteine cluster protein</fullName>
    </recommendedName>
</protein>
<gene>
    <name evidence="1" type="ORF">H8E23_10900</name>
</gene>
<organism evidence="1 2">
    <name type="scientific">Candidatus Desulfatibia profunda</name>
    <dbReference type="NCBI Taxonomy" id="2841695"/>
    <lineage>
        <taxon>Bacteria</taxon>
        <taxon>Pseudomonadati</taxon>
        <taxon>Thermodesulfobacteriota</taxon>
        <taxon>Desulfobacteria</taxon>
        <taxon>Desulfobacterales</taxon>
        <taxon>Desulfobacterales incertae sedis</taxon>
        <taxon>Candidatus Desulfatibia</taxon>
    </lineage>
</organism>
<sequence length="88" mass="10112">MEYIHNKALELASNALRLTDDAILKFMSRTDLPEPLDCKTGCHYCCFNLPQVTPPEVLLIGHHAEKSFSDREKQDLIDRIKKILELIC</sequence>